<gene>
    <name evidence="1" type="ORF">HPB47_003115</name>
</gene>
<reference evidence="1 2" key="1">
    <citation type="journal article" date="2020" name="Cell">
        <title>Large-Scale Comparative Analyses of Tick Genomes Elucidate Their Genetic Diversity and Vector Capacities.</title>
        <authorList>
            <consortium name="Tick Genome and Microbiome Consortium (TIGMIC)"/>
            <person name="Jia N."/>
            <person name="Wang J."/>
            <person name="Shi W."/>
            <person name="Du L."/>
            <person name="Sun Y."/>
            <person name="Zhan W."/>
            <person name="Jiang J.F."/>
            <person name="Wang Q."/>
            <person name="Zhang B."/>
            <person name="Ji P."/>
            <person name="Bell-Sakyi L."/>
            <person name="Cui X.M."/>
            <person name="Yuan T.T."/>
            <person name="Jiang B.G."/>
            <person name="Yang W.F."/>
            <person name="Lam T.T."/>
            <person name="Chang Q.C."/>
            <person name="Ding S.J."/>
            <person name="Wang X.J."/>
            <person name="Zhu J.G."/>
            <person name="Ruan X.D."/>
            <person name="Zhao L."/>
            <person name="Wei J.T."/>
            <person name="Ye R.Z."/>
            <person name="Que T.C."/>
            <person name="Du C.H."/>
            <person name="Zhou Y.H."/>
            <person name="Cheng J.X."/>
            <person name="Dai P.F."/>
            <person name="Guo W.B."/>
            <person name="Han X.H."/>
            <person name="Huang E.J."/>
            <person name="Li L.F."/>
            <person name="Wei W."/>
            <person name="Gao Y.C."/>
            <person name="Liu J.Z."/>
            <person name="Shao H.Z."/>
            <person name="Wang X."/>
            <person name="Wang C.C."/>
            <person name="Yang T.C."/>
            <person name="Huo Q.B."/>
            <person name="Li W."/>
            <person name="Chen H.Y."/>
            <person name="Chen S.E."/>
            <person name="Zhou L.G."/>
            <person name="Ni X.B."/>
            <person name="Tian J.H."/>
            <person name="Sheng Y."/>
            <person name="Liu T."/>
            <person name="Pan Y.S."/>
            <person name="Xia L.Y."/>
            <person name="Li J."/>
            <person name="Zhao F."/>
            <person name="Cao W.C."/>
        </authorList>
    </citation>
    <scope>NUCLEOTIDE SEQUENCE [LARGE SCALE GENOMIC DNA]</scope>
    <source>
        <strain evidence="1">Iper-2018</strain>
    </source>
</reference>
<comment type="caution">
    <text evidence="1">The sequence shown here is derived from an EMBL/GenBank/DDBJ whole genome shotgun (WGS) entry which is preliminary data.</text>
</comment>
<dbReference type="EMBL" id="JABSTQ010010446">
    <property type="protein sequence ID" value="KAG0420973.1"/>
    <property type="molecule type" value="Genomic_DNA"/>
</dbReference>
<organism evidence="1 2">
    <name type="scientific">Ixodes persulcatus</name>
    <name type="common">Taiga tick</name>
    <dbReference type="NCBI Taxonomy" id="34615"/>
    <lineage>
        <taxon>Eukaryota</taxon>
        <taxon>Metazoa</taxon>
        <taxon>Ecdysozoa</taxon>
        <taxon>Arthropoda</taxon>
        <taxon>Chelicerata</taxon>
        <taxon>Arachnida</taxon>
        <taxon>Acari</taxon>
        <taxon>Parasitiformes</taxon>
        <taxon>Ixodida</taxon>
        <taxon>Ixodoidea</taxon>
        <taxon>Ixodidae</taxon>
        <taxon>Ixodinae</taxon>
        <taxon>Ixodes</taxon>
    </lineage>
</organism>
<evidence type="ECO:0000313" key="1">
    <source>
        <dbReference type="EMBL" id="KAG0420973.1"/>
    </source>
</evidence>
<sequence>MDDDASGLLAYVWGTIVLLVRTAIVVGVLTFAGWIYSRVTLRKCKCTNRLDGKTVLLTGGSTGIGYETVKVLAARGARVIFTCRNTHVGEVALKQIIKETSNPDVVMKRLDFCSLNSVRQFADDFLENENQLNILINNAGRAGPPERSVTRDGFETTIQSNHLGHFLLTHLLLDLIKKSAPSRIIVVSSMVHSWAKLDVDDFFVEKRYSPARVYGVSKLLNIYFARELSDRLRGEGVTVNALHPGLVRSMFFRDPPVTFISKFLRYVVIPMFGKSPLEGAQTTIHLALAPELEHTSGKYFVECQEAKPAAHALDPMLQRRAWELTERALGLSLLAPLSALLTKHLRYVGKQYLRSPRALFPHSAQGLGEKRTQRS</sequence>
<evidence type="ECO:0000313" key="2">
    <source>
        <dbReference type="Proteomes" id="UP000805193"/>
    </source>
</evidence>
<proteinExistence type="predicted"/>
<dbReference type="Proteomes" id="UP000805193">
    <property type="component" value="Unassembled WGS sequence"/>
</dbReference>
<protein>
    <submittedName>
        <fullName evidence="1">Uncharacterized protein</fullName>
    </submittedName>
</protein>
<accession>A0AC60PKB4</accession>
<name>A0AC60PKB4_IXOPE</name>
<keyword evidence="2" id="KW-1185">Reference proteome</keyword>